<dbReference type="PROSITE" id="PS50089">
    <property type="entry name" value="ZF_RING_2"/>
    <property type="match status" value="1"/>
</dbReference>
<protein>
    <recommendedName>
        <fullName evidence="19">RING-type domain-containing protein</fullName>
    </recommendedName>
</protein>
<dbReference type="Gene3D" id="3.30.70.330">
    <property type="match status" value="1"/>
</dbReference>
<dbReference type="InterPro" id="IPR039515">
    <property type="entry name" value="NOT4_mRING-HC-C4C4"/>
</dbReference>
<feature type="region of interest" description="Disordered" evidence="14">
    <location>
        <begin position="248"/>
        <end position="419"/>
    </location>
</feature>
<evidence type="ECO:0000256" key="3">
    <source>
        <dbReference type="ARBA" id="ARBA00022723"/>
    </source>
</evidence>
<keyword evidence="4 11" id="KW-0863">Zinc-finger</keyword>
<keyword evidence="8 13" id="KW-0175">Coiled coil</keyword>
<dbReference type="Gene3D" id="3.30.40.10">
    <property type="entry name" value="Zinc/RING finger domain, C3HC4 (zinc finger)"/>
    <property type="match status" value="1"/>
</dbReference>
<dbReference type="EMBL" id="ML220144">
    <property type="protein sequence ID" value="TGZ78215.1"/>
    <property type="molecule type" value="Genomic_DNA"/>
</dbReference>
<dbReference type="CDD" id="cd16618">
    <property type="entry name" value="mRING-HC-C4C4_CNOT4"/>
    <property type="match status" value="1"/>
</dbReference>
<dbReference type="Proteomes" id="UP000298138">
    <property type="component" value="Unassembled WGS sequence"/>
</dbReference>
<dbReference type="InterPro" id="IPR012677">
    <property type="entry name" value="Nucleotide-bd_a/b_plait_sf"/>
</dbReference>
<keyword evidence="6 12" id="KW-0694">RNA-binding</keyword>
<evidence type="ECO:0000256" key="12">
    <source>
        <dbReference type="PROSITE-ProRule" id="PRU00176"/>
    </source>
</evidence>
<dbReference type="FunFam" id="3.30.70.330:FF:000257">
    <property type="entry name" value="CCR4-NOT core complex subunit Not4"/>
    <property type="match status" value="1"/>
</dbReference>
<dbReference type="GO" id="GO:0000956">
    <property type="term" value="P:nuclear-transcribed mRNA catabolic process"/>
    <property type="evidence" value="ECO:0007669"/>
    <property type="project" value="UniProtKB-ARBA"/>
</dbReference>
<keyword evidence="5" id="KW-0862">Zinc</keyword>
<keyword evidence="18" id="KW-1185">Reference proteome</keyword>
<dbReference type="InterPro" id="IPR000504">
    <property type="entry name" value="RRM_dom"/>
</dbReference>
<dbReference type="GO" id="GO:0008270">
    <property type="term" value="F:zinc ion binding"/>
    <property type="evidence" value="ECO:0007669"/>
    <property type="project" value="UniProtKB-KW"/>
</dbReference>
<comment type="subcellular location">
    <subcellularLocation>
        <location evidence="1">Nucleus</location>
    </subcellularLocation>
</comment>
<dbReference type="STRING" id="341454.A0A4S2MMN2"/>
<evidence type="ECO:0000256" key="4">
    <source>
        <dbReference type="ARBA" id="ARBA00022771"/>
    </source>
</evidence>
<keyword evidence="10" id="KW-0539">Nucleus</keyword>
<dbReference type="GO" id="GO:0003723">
    <property type="term" value="F:RNA binding"/>
    <property type="evidence" value="ECO:0007669"/>
    <property type="project" value="UniProtKB-UniRule"/>
</dbReference>
<dbReference type="GO" id="GO:0061630">
    <property type="term" value="F:ubiquitin protein ligase activity"/>
    <property type="evidence" value="ECO:0007669"/>
    <property type="project" value="UniProtKB-ARBA"/>
</dbReference>
<feature type="compositionally biased region" description="Low complexity" evidence="14">
    <location>
        <begin position="350"/>
        <end position="365"/>
    </location>
</feature>
<dbReference type="InterPro" id="IPR039780">
    <property type="entry name" value="Mot2"/>
</dbReference>
<dbReference type="PROSITE" id="PS50102">
    <property type="entry name" value="RRM"/>
    <property type="match status" value="1"/>
</dbReference>
<evidence type="ECO:0000256" key="7">
    <source>
        <dbReference type="ARBA" id="ARBA00023015"/>
    </source>
</evidence>
<evidence type="ECO:0000256" key="13">
    <source>
        <dbReference type="SAM" id="Coils"/>
    </source>
</evidence>
<dbReference type="GO" id="GO:0016567">
    <property type="term" value="P:protein ubiquitination"/>
    <property type="evidence" value="ECO:0007669"/>
    <property type="project" value="TreeGrafter"/>
</dbReference>
<feature type="compositionally biased region" description="Pro residues" evidence="14">
    <location>
        <begin position="378"/>
        <end position="411"/>
    </location>
</feature>
<dbReference type="InterPro" id="IPR003954">
    <property type="entry name" value="RRM_euk-type"/>
</dbReference>
<dbReference type="InterPro" id="IPR035979">
    <property type="entry name" value="RBD_domain_sf"/>
</dbReference>
<feature type="region of interest" description="Disordered" evidence="14">
    <location>
        <begin position="572"/>
        <end position="598"/>
    </location>
</feature>
<evidence type="ECO:0000256" key="1">
    <source>
        <dbReference type="ARBA" id="ARBA00004123"/>
    </source>
</evidence>
<evidence type="ECO:0000313" key="18">
    <source>
        <dbReference type="Proteomes" id="UP000298138"/>
    </source>
</evidence>
<dbReference type="SUPFAM" id="SSF57850">
    <property type="entry name" value="RING/U-box"/>
    <property type="match status" value="1"/>
</dbReference>
<proteinExistence type="predicted"/>
<dbReference type="CDD" id="cd12438">
    <property type="entry name" value="RRM_CNOT4"/>
    <property type="match status" value="1"/>
</dbReference>
<dbReference type="AlphaFoldDB" id="A0A4S2MMN2"/>
<evidence type="ECO:0000256" key="5">
    <source>
        <dbReference type="ARBA" id="ARBA00022833"/>
    </source>
</evidence>
<evidence type="ECO:0000256" key="11">
    <source>
        <dbReference type="PROSITE-ProRule" id="PRU00175"/>
    </source>
</evidence>
<feature type="compositionally biased region" description="Polar residues" evidence="14">
    <location>
        <begin position="326"/>
        <end position="337"/>
    </location>
</feature>
<dbReference type="InParanoid" id="A0A4S2MMN2"/>
<evidence type="ECO:0000256" key="8">
    <source>
        <dbReference type="ARBA" id="ARBA00023054"/>
    </source>
</evidence>
<feature type="domain" description="RING-type" evidence="15">
    <location>
        <begin position="18"/>
        <end position="61"/>
    </location>
</feature>
<dbReference type="OrthoDB" id="1923159at2759"/>
<dbReference type="Pfam" id="PF14570">
    <property type="entry name" value="zf-RING_4"/>
    <property type="match status" value="1"/>
</dbReference>
<evidence type="ECO:0000313" key="17">
    <source>
        <dbReference type="EMBL" id="TGZ78215.1"/>
    </source>
</evidence>
<evidence type="ECO:0000256" key="2">
    <source>
        <dbReference type="ARBA" id="ARBA00022491"/>
    </source>
</evidence>
<accession>A0A4S2MMN2</accession>
<name>A0A4S2MMN2_9PEZI</name>
<dbReference type="GO" id="GO:0051254">
    <property type="term" value="P:positive regulation of RNA metabolic process"/>
    <property type="evidence" value="ECO:0007669"/>
    <property type="project" value="UniProtKB-ARBA"/>
</dbReference>
<gene>
    <name evidence="17" type="ORF">EX30DRAFT_165080</name>
</gene>
<dbReference type="InterPro" id="IPR001841">
    <property type="entry name" value="Znf_RING"/>
</dbReference>
<evidence type="ECO:0000259" key="15">
    <source>
        <dbReference type="PROSITE" id="PS50089"/>
    </source>
</evidence>
<dbReference type="InterPro" id="IPR013083">
    <property type="entry name" value="Znf_RING/FYVE/PHD"/>
</dbReference>
<feature type="compositionally biased region" description="Low complexity" evidence="14">
    <location>
        <begin position="583"/>
        <end position="594"/>
    </location>
</feature>
<evidence type="ECO:0000256" key="6">
    <source>
        <dbReference type="ARBA" id="ARBA00022884"/>
    </source>
</evidence>
<evidence type="ECO:0008006" key="19">
    <source>
        <dbReference type="Google" id="ProtNLM"/>
    </source>
</evidence>
<evidence type="ECO:0000256" key="14">
    <source>
        <dbReference type="SAM" id="MobiDB-lite"/>
    </source>
</evidence>
<feature type="coiled-coil region" evidence="13">
    <location>
        <begin position="79"/>
        <end position="109"/>
    </location>
</feature>
<keyword evidence="3" id="KW-0479">Metal-binding</keyword>
<dbReference type="GO" id="GO:0010557">
    <property type="term" value="P:positive regulation of macromolecule biosynthetic process"/>
    <property type="evidence" value="ECO:0007669"/>
    <property type="project" value="UniProtKB-ARBA"/>
</dbReference>
<dbReference type="GO" id="GO:0030015">
    <property type="term" value="C:CCR4-NOT core complex"/>
    <property type="evidence" value="ECO:0007669"/>
    <property type="project" value="UniProtKB-ARBA"/>
</dbReference>
<sequence length="798" mass="86198">MSRLQQDTFIDEDDEETCPLCVEELDIQDRNFRPCPCGYQICQFCFNNINQNLNNLCPACRREYREETMQYTPISADELKAEENKKKRAATERRKMEAQKRELDALNKRHLAGMRVIQRNLVYVTGLNPTVEEERLLQTLRGPDYFGQYGKIIKIVVNKRTAQSNTGNSHYRDSEHQSQGLGVYVTFSNKHEAELCIKAVDGSQNGERTLRATYGTTKYCSAYLRNETCTNKHCMFLHEAGEDAESFSRMELSTANSRQTREQAHAQLAPPPRAAIAAAAPSNEIHPPPMARSSSHINDDSSALPVTANWAKNPPTPATRPASLVHQLQTPKTSTPSPKIVPASPLPQPSKLGSGRSKGSTTKTSNKNVGVIGQKPGTPGPSTQPQPQPQPEPPAAVAAAPPPKTPAPPPPRRLEEPTYHKENRDRWINLLKAVSALDSGFHFDSDALSADDYQTITNMPPLWNSNGGALRREILNRATRKPSASETSQVDTRTVPTMMGAAGAASGVAPPPMGLQGVGSAMQQQQRDTAVKDSINQLPALQALQHEALQQQHASLRSQTPQGLLQQAAQNFNGFQPGSMGLPQQQQQGHQPGHARQSSRYTFANDNAGSAATQVNARGNAAHMAEQARMMPPQQQQLSHLYGGQSLSTGMLGTVPPPGLKSAPTPPAPGLGGIPMGNVPGMGQFSGMALGHNKEHNEALIRELLGGNASRMGGSSSGLMRGMEGKRNVPFSAGGAPGFTNRRGVVDHLADPSILQARVAQPQNQLHQQGIQAGGHGQPGGYNPGMSAYYTSAAGGWR</sequence>
<dbReference type="SUPFAM" id="SSF54928">
    <property type="entry name" value="RNA-binding domain, RBD"/>
    <property type="match status" value="1"/>
</dbReference>
<dbReference type="GO" id="GO:0005634">
    <property type="term" value="C:nucleus"/>
    <property type="evidence" value="ECO:0007669"/>
    <property type="project" value="UniProtKB-SubCell"/>
</dbReference>
<keyword evidence="7" id="KW-0805">Transcription regulation</keyword>
<dbReference type="PANTHER" id="PTHR12603">
    <property type="entry name" value="CCR4-NOT TRANSCRIPTION COMPLEX RELATED"/>
    <property type="match status" value="1"/>
</dbReference>
<dbReference type="InterPro" id="IPR034261">
    <property type="entry name" value="CNOT4_RRM"/>
</dbReference>
<evidence type="ECO:0000256" key="10">
    <source>
        <dbReference type="ARBA" id="ARBA00023242"/>
    </source>
</evidence>
<feature type="domain" description="RRM" evidence="16">
    <location>
        <begin position="120"/>
        <end position="217"/>
    </location>
</feature>
<keyword evidence="9" id="KW-0804">Transcription</keyword>
<evidence type="ECO:0000256" key="9">
    <source>
        <dbReference type="ARBA" id="ARBA00023163"/>
    </source>
</evidence>
<dbReference type="SMART" id="SM00361">
    <property type="entry name" value="RRM_1"/>
    <property type="match status" value="1"/>
</dbReference>
<dbReference type="FunFam" id="3.30.40.10:FF:000006">
    <property type="entry name" value="CCR4-NOT transcription complex subunit 4"/>
    <property type="match status" value="1"/>
</dbReference>
<dbReference type="PANTHER" id="PTHR12603:SF0">
    <property type="entry name" value="CCR4-NOT TRANSCRIPTION COMPLEX SUBUNIT 4"/>
    <property type="match status" value="1"/>
</dbReference>
<evidence type="ECO:0000259" key="16">
    <source>
        <dbReference type="PROSITE" id="PS50102"/>
    </source>
</evidence>
<keyword evidence="2" id="KW-0678">Repressor</keyword>
<organism evidence="17 18">
    <name type="scientific">Ascodesmis nigricans</name>
    <dbReference type="NCBI Taxonomy" id="341454"/>
    <lineage>
        <taxon>Eukaryota</taxon>
        <taxon>Fungi</taxon>
        <taxon>Dikarya</taxon>
        <taxon>Ascomycota</taxon>
        <taxon>Pezizomycotina</taxon>
        <taxon>Pezizomycetes</taxon>
        <taxon>Pezizales</taxon>
        <taxon>Ascodesmidaceae</taxon>
        <taxon>Ascodesmis</taxon>
    </lineage>
</organism>
<reference evidence="17 18" key="1">
    <citation type="submission" date="2019-04" db="EMBL/GenBank/DDBJ databases">
        <title>Comparative genomics and transcriptomics to analyze fruiting body development in filamentous ascomycetes.</title>
        <authorList>
            <consortium name="DOE Joint Genome Institute"/>
            <person name="Lutkenhaus R."/>
            <person name="Traeger S."/>
            <person name="Breuer J."/>
            <person name="Kuo A."/>
            <person name="Lipzen A."/>
            <person name="Pangilinan J."/>
            <person name="Dilworth D."/>
            <person name="Sandor L."/>
            <person name="Poggeler S."/>
            <person name="Barry K."/>
            <person name="Grigoriev I.V."/>
            <person name="Nowrousian M."/>
        </authorList>
    </citation>
    <scope>NUCLEOTIDE SEQUENCE [LARGE SCALE GENOMIC DNA]</scope>
    <source>
        <strain evidence="17 18">CBS 389.68</strain>
    </source>
</reference>